<sequence length="158" mass="17558">MNNPPIVIFENEFLGKVLTPLRGISKDNGYESDLTVLEGWLTHYAADLEKGIRGRSFPAIAAHSRQESVVIQRPVHRGDPVAAENIRRIVLEGGVSASDPEAVNGNLESLLRDIKRALSPFARSLTIVSVDFILPEGSNRYAFLQIDAEIKYNETWDN</sequence>
<protein>
    <submittedName>
        <fullName evidence="1">Uncharacterized protein</fullName>
    </submittedName>
</protein>
<name>A0A076G8B4_9CAUD</name>
<proteinExistence type="predicted"/>
<reference evidence="1" key="1">
    <citation type="journal article" date="2015" name="PLoS ONE">
        <title>Life-style and genome structure of marine pseudoalteromonas siphovirus b8b isolated from the northwestern mediterranean sea.</title>
        <authorList>
            <person name="Lara E."/>
            <person name="Holmfeldt K."/>
            <person name="Solonenko N."/>
            <person name="Sa E.L."/>
            <person name="Ignacio-Espinoza J.C."/>
            <person name="Cornejo-Castillo F.M."/>
            <person name="Verberkmoes N.C."/>
            <person name="Vaque D."/>
            <person name="Sullivan M.B."/>
            <person name="Acinas S.G."/>
        </authorList>
    </citation>
    <scope>NUCLEOTIDE SEQUENCE [LARGE SCALE GENOMIC DNA]</scope>
</reference>
<evidence type="ECO:0000313" key="1">
    <source>
        <dbReference type="EMBL" id="AII30184.1"/>
    </source>
</evidence>
<dbReference type="EMBL" id="KM000061">
    <property type="protein sequence ID" value="AII30184.1"/>
    <property type="molecule type" value="Genomic_DNA"/>
</dbReference>
<accession>A0A076G8B4</accession>
<organism evidence="1">
    <name type="scientific">Pseudoalteromonas phage B8b</name>
    <dbReference type="NCBI Taxonomy" id="1506997"/>
    <lineage>
        <taxon>Viruses</taxon>
        <taxon>Duplodnaviria</taxon>
        <taxon>Heunggongvirae</taxon>
        <taxon>Uroviricota</taxon>
        <taxon>Caudoviricetes</taxon>
    </lineage>
</organism>